<protein>
    <submittedName>
        <fullName evidence="4">Transcriptional regulator</fullName>
    </submittedName>
</protein>
<name>A0A198A4E0_9BACL</name>
<evidence type="ECO:0000256" key="1">
    <source>
        <dbReference type="ARBA" id="ARBA00023015"/>
    </source>
</evidence>
<dbReference type="InterPro" id="IPR051534">
    <property type="entry name" value="CBASS_pafABC_assoc_protein"/>
</dbReference>
<dbReference type="EMBL" id="LYPB01000078">
    <property type="protein sequence ID" value="OAS15906.1"/>
    <property type="molecule type" value="Genomic_DNA"/>
</dbReference>
<sequence length="318" mass="35706">MAVSRLFEILYILLRKKTVTAGEMAAHFEVSTRTIYRDIDALSAAGIPVYASKGKGGGISLLEGYSFHASMLTDREQEDILAALHSLAAASYPDIHAVLHKMGSLFKKDGSQWLEVDFSPWGSEEQRRQLFPQLRQAITDCRLIEFRYYNGAGHESLRKVEPVQLLYKSKSWYLSAYCLASAGHRVFKISRMKDVIVMDSHFITRPVVAAIELAEEHAVRESVLVTIKISAKGAYRVYDEFDAAAITVNDDGSYTVSVELPEGAWLNGYLLSFGSLLEKVEPERVRTSLMRQIDMMRYRLETVKEGSDPTCADFKGDV</sequence>
<reference evidence="4 5" key="1">
    <citation type="submission" date="2016-05" db="EMBL/GenBank/DDBJ databases">
        <title>Paenibacillus sp. 1ZS3-15 nov., isolated from the rhizosphere soil.</title>
        <authorList>
            <person name="Zhang X.X."/>
            <person name="Zhang J."/>
        </authorList>
    </citation>
    <scope>NUCLEOTIDE SEQUENCE [LARGE SCALE GENOMIC DNA]</scope>
    <source>
        <strain evidence="4 5">1ZS3-15</strain>
    </source>
</reference>
<dbReference type="PIRSF" id="PIRSF016838">
    <property type="entry name" value="PafC"/>
    <property type="match status" value="1"/>
</dbReference>
<dbReference type="SMART" id="SM00420">
    <property type="entry name" value="HTH_DEOR"/>
    <property type="match status" value="1"/>
</dbReference>
<dbReference type="GO" id="GO:0003700">
    <property type="term" value="F:DNA-binding transcription factor activity"/>
    <property type="evidence" value="ECO:0007669"/>
    <property type="project" value="InterPro"/>
</dbReference>
<gene>
    <name evidence="4" type="ORF">A8708_09445</name>
</gene>
<evidence type="ECO:0000313" key="5">
    <source>
        <dbReference type="Proteomes" id="UP000078454"/>
    </source>
</evidence>
<dbReference type="SUPFAM" id="SSF46785">
    <property type="entry name" value="Winged helix' DNA-binding domain"/>
    <property type="match status" value="1"/>
</dbReference>
<dbReference type="InterPro" id="IPR036390">
    <property type="entry name" value="WH_DNA-bd_sf"/>
</dbReference>
<organism evidence="4 5">
    <name type="scientific">Paenibacillus oryzisoli</name>
    <dbReference type="NCBI Taxonomy" id="1850517"/>
    <lineage>
        <taxon>Bacteria</taxon>
        <taxon>Bacillati</taxon>
        <taxon>Bacillota</taxon>
        <taxon>Bacilli</taxon>
        <taxon>Bacillales</taxon>
        <taxon>Paenibacillaceae</taxon>
        <taxon>Paenibacillus</taxon>
    </lineage>
</organism>
<dbReference type="PROSITE" id="PS51000">
    <property type="entry name" value="HTH_DEOR_2"/>
    <property type="match status" value="1"/>
</dbReference>
<proteinExistence type="predicted"/>
<dbReference type="InterPro" id="IPR001034">
    <property type="entry name" value="DeoR_HTH"/>
</dbReference>
<dbReference type="Gene3D" id="1.10.10.10">
    <property type="entry name" value="Winged helix-like DNA-binding domain superfamily/Winged helix DNA-binding domain"/>
    <property type="match status" value="1"/>
</dbReference>
<comment type="caution">
    <text evidence="4">The sequence shown here is derived from an EMBL/GenBank/DDBJ whole genome shotgun (WGS) entry which is preliminary data.</text>
</comment>
<accession>A0A198A4E0</accession>
<dbReference type="InterPro" id="IPR028349">
    <property type="entry name" value="PafC-like"/>
</dbReference>
<evidence type="ECO:0000313" key="4">
    <source>
        <dbReference type="EMBL" id="OAS15906.1"/>
    </source>
</evidence>
<dbReference type="InterPro" id="IPR026881">
    <property type="entry name" value="WYL_dom"/>
</dbReference>
<keyword evidence="1" id="KW-0805">Transcription regulation</keyword>
<keyword evidence="2" id="KW-0804">Transcription</keyword>
<evidence type="ECO:0000259" key="3">
    <source>
        <dbReference type="PROSITE" id="PS51000"/>
    </source>
</evidence>
<feature type="domain" description="HTH deoR-type" evidence="3">
    <location>
        <begin position="2"/>
        <end position="60"/>
    </location>
</feature>
<dbReference type="OrthoDB" id="9815009at2"/>
<evidence type="ECO:0000256" key="2">
    <source>
        <dbReference type="ARBA" id="ARBA00023163"/>
    </source>
</evidence>
<dbReference type="Proteomes" id="UP000078454">
    <property type="component" value="Unassembled WGS sequence"/>
</dbReference>
<dbReference type="AlphaFoldDB" id="A0A198A4E0"/>
<dbReference type="InterPro" id="IPR013196">
    <property type="entry name" value="HTH_11"/>
</dbReference>
<dbReference type="PANTHER" id="PTHR34580:SF1">
    <property type="entry name" value="PROTEIN PAFC"/>
    <property type="match status" value="1"/>
</dbReference>
<dbReference type="InterPro" id="IPR036388">
    <property type="entry name" value="WH-like_DNA-bd_sf"/>
</dbReference>
<dbReference type="STRING" id="1850517.A8708_09445"/>
<dbReference type="InterPro" id="IPR057727">
    <property type="entry name" value="WCX_dom"/>
</dbReference>
<dbReference type="Pfam" id="PF13280">
    <property type="entry name" value="WYL"/>
    <property type="match status" value="1"/>
</dbReference>
<dbReference type="PROSITE" id="PS52050">
    <property type="entry name" value="WYL"/>
    <property type="match status" value="1"/>
</dbReference>
<dbReference type="RefSeq" id="WP_068667754.1">
    <property type="nucleotide sequence ID" value="NZ_LYPB01000078.1"/>
</dbReference>
<keyword evidence="5" id="KW-1185">Reference proteome</keyword>
<dbReference type="PANTHER" id="PTHR34580">
    <property type="match status" value="1"/>
</dbReference>
<dbReference type="Pfam" id="PF08279">
    <property type="entry name" value="HTH_11"/>
    <property type="match status" value="1"/>
</dbReference>
<dbReference type="Pfam" id="PF25583">
    <property type="entry name" value="WCX"/>
    <property type="match status" value="1"/>
</dbReference>